<dbReference type="EMBL" id="PDUG01000002">
    <property type="protein sequence ID" value="PIC43313.1"/>
    <property type="molecule type" value="Genomic_DNA"/>
</dbReference>
<organism evidence="1 2">
    <name type="scientific">Caenorhabditis nigoni</name>
    <dbReference type="NCBI Taxonomy" id="1611254"/>
    <lineage>
        <taxon>Eukaryota</taxon>
        <taxon>Metazoa</taxon>
        <taxon>Ecdysozoa</taxon>
        <taxon>Nematoda</taxon>
        <taxon>Chromadorea</taxon>
        <taxon>Rhabditida</taxon>
        <taxon>Rhabditina</taxon>
        <taxon>Rhabditomorpha</taxon>
        <taxon>Rhabditoidea</taxon>
        <taxon>Rhabditidae</taxon>
        <taxon>Peloderinae</taxon>
        <taxon>Caenorhabditis</taxon>
    </lineage>
</organism>
<proteinExistence type="predicted"/>
<comment type="caution">
    <text evidence="1">The sequence shown here is derived from an EMBL/GenBank/DDBJ whole genome shotgun (WGS) entry which is preliminary data.</text>
</comment>
<sequence length="87" mass="10042">MFYLPFLIASLLASKPKVPQLQINTYYVFLFLRLPSRFHRFSGAKSSSKSAKIDINFNYSVISLPRHPPTCFSVFNTCFEPESNVFK</sequence>
<name>A0A2G5UV02_9PELO</name>
<accession>A0A2G5UV02</accession>
<keyword evidence="2" id="KW-1185">Reference proteome</keyword>
<evidence type="ECO:0000313" key="1">
    <source>
        <dbReference type="EMBL" id="PIC43313.1"/>
    </source>
</evidence>
<gene>
    <name evidence="1" type="primary">Cnig_chr_II.g4099</name>
    <name evidence="1" type="ORF">B9Z55_004099</name>
</gene>
<dbReference type="AlphaFoldDB" id="A0A2G5UV02"/>
<protein>
    <submittedName>
        <fullName evidence="1">Uncharacterized protein</fullName>
    </submittedName>
</protein>
<reference evidence="2" key="1">
    <citation type="submission" date="2017-10" db="EMBL/GenBank/DDBJ databases">
        <title>Rapid genome shrinkage in a self-fertile nematode reveals novel sperm competition proteins.</title>
        <authorList>
            <person name="Yin D."/>
            <person name="Schwarz E.M."/>
            <person name="Thomas C.G."/>
            <person name="Felde R.L."/>
            <person name="Korf I.F."/>
            <person name="Cutter A.D."/>
            <person name="Schartner C.M."/>
            <person name="Ralston E.J."/>
            <person name="Meyer B.J."/>
            <person name="Haag E.S."/>
        </authorList>
    </citation>
    <scope>NUCLEOTIDE SEQUENCE [LARGE SCALE GENOMIC DNA]</scope>
    <source>
        <strain evidence="2">JU1422</strain>
    </source>
</reference>
<dbReference type="Proteomes" id="UP000230233">
    <property type="component" value="Chromosome II"/>
</dbReference>
<evidence type="ECO:0000313" key="2">
    <source>
        <dbReference type="Proteomes" id="UP000230233"/>
    </source>
</evidence>